<accession>A0A250XEF9</accession>
<evidence type="ECO:0000256" key="2">
    <source>
        <dbReference type="SAM" id="Phobius"/>
    </source>
</evidence>
<dbReference type="AlphaFoldDB" id="A0A250XEF9"/>
<reference evidence="3 4" key="1">
    <citation type="submission" date="2017-08" db="EMBL/GenBank/DDBJ databases">
        <title>Acidophilic green algal genome provides insights into adaptation to an acidic environment.</title>
        <authorList>
            <person name="Hirooka S."/>
            <person name="Hirose Y."/>
            <person name="Kanesaki Y."/>
            <person name="Higuchi S."/>
            <person name="Fujiwara T."/>
            <person name="Onuma R."/>
            <person name="Era A."/>
            <person name="Ohbayashi R."/>
            <person name="Uzuka A."/>
            <person name="Nozaki H."/>
            <person name="Yoshikawa H."/>
            <person name="Miyagishima S.Y."/>
        </authorList>
    </citation>
    <scope>NUCLEOTIDE SEQUENCE [LARGE SCALE GENOMIC DNA]</scope>
    <source>
        <strain evidence="3 4">NIES-2499</strain>
    </source>
</reference>
<protein>
    <submittedName>
        <fullName evidence="3">Uncharacterized protein</fullName>
    </submittedName>
</protein>
<feature type="transmembrane region" description="Helical" evidence="2">
    <location>
        <begin position="223"/>
        <end position="244"/>
    </location>
</feature>
<keyword evidence="2" id="KW-1133">Transmembrane helix</keyword>
<dbReference type="InterPro" id="IPR040346">
    <property type="entry name" value="GEX1/Brambleberry"/>
</dbReference>
<keyword evidence="1" id="KW-0175">Coiled coil</keyword>
<comment type="caution">
    <text evidence="3">The sequence shown here is derived from an EMBL/GenBank/DDBJ whole genome shotgun (WGS) entry which is preliminary data.</text>
</comment>
<dbReference type="Proteomes" id="UP000232323">
    <property type="component" value="Unassembled WGS sequence"/>
</dbReference>
<feature type="coiled-coil region" evidence="1">
    <location>
        <begin position="133"/>
        <end position="167"/>
    </location>
</feature>
<evidence type="ECO:0000313" key="3">
    <source>
        <dbReference type="EMBL" id="GAX81150.1"/>
    </source>
</evidence>
<name>A0A250XEF9_9CHLO</name>
<dbReference type="OrthoDB" id="377549at2759"/>
<dbReference type="PANTHER" id="PTHR33538:SF2">
    <property type="entry name" value="PROTEIN GAMETE EXPRESSED 1"/>
    <property type="match status" value="1"/>
</dbReference>
<gene>
    <name evidence="3" type="ORF">CEUSTIGMA_g8583.t1</name>
</gene>
<sequence>MSVQECTSNMDTSTFHAFTVFFANVHTLCVFVQNQDFERQAEELALRMYSAASAAHLQLSQIQTNLSEQKERLSHLGATLSSIDMQQKSLADIVDQGVREVRVLATSSAKLSSQISATLEISQEVRVMQHELVVELEEAAKKEEDRFKIAEKRWEEMMRQAEELDARQGRYELLQAQLMASSEDLFKQSTAMQGAIDAVIGYEQRSENVLRHIMGRSCSFWDAAWYSAVLGTVLLLGAVPVPGIQSSVPLLLLLIIGTACSERLVGSLVQDWLAVTPDGRQVVTTWSPAIVFHWLKLSLGLRLKTPKESQLQASAAVFMEDTLQEMNTTKQSIGEGNCTADDHNVLQYMEVDYRLMMRRTALMLGLALLAWNLIRDWQKRLREAELHADMKAALKILKAHQESAALSINTALKDSLLQPNGATFLPKRLGLDTSALHLYHDHTIHPLGRVAKAADQMERTCQPGNPRYLIDHDHIDPTIIPDPAPEFYTTSADGIADGNILQLSSINNIPHITQGQQLVDTRPGLVFRTIVPNVDYNQERQAFTAGPSTNKFCDGEVMKDAEEHPSLRNVKQYVLDGQLTCEELHDGSTTVRNELLYGGAYTTAHSVDGATTLKRFRKNKRMHENECGDDDVNPLKR</sequence>
<dbReference type="PANTHER" id="PTHR33538">
    <property type="entry name" value="PROTEIN GAMETE EXPRESSED 1"/>
    <property type="match status" value="1"/>
</dbReference>
<dbReference type="EMBL" id="BEGY01000061">
    <property type="protein sequence ID" value="GAX81150.1"/>
    <property type="molecule type" value="Genomic_DNA"/>
</dbReference>
<keyword evidence="4" id="KW-1185">Reference proteome</keyword>
<proteinExistence type="predicted"/>
<keyword evidence="2" id="KW-0812">Transmembrane</keyword>
<evidence type="ECO:0000313" key="4">
    <source>
        <dbReference type="Proteomes" id="UP000232323"/>
    </source>
</evidence>
<organism evidence="3 4">
    <name type="scientific">Chlamydomonas eustigma</name>
    <dbReference type="NCBI Taxonomy" id="1157962"/>
    <lineage>
        <taxon>Eukaryota</taxon>
        <taxon>Viridiplantae</taxon>
        <taxon>Chlorophyta</taxon>
        <taxon>core chlorophytes</taxon>
        <taxon>Chlorophyceae</taxon>
        <taxon>CS clade</taxon>
        <taxon>Chlamydomonadales</taxon>
        <taxon>Chlamydomonadaceae</taxon>
        <taxon>Chlamydomonas</taxon>
    </lineage>
</organism>
<keyword evidence="2" id="KW-0472">Membrane</keyword>
<evidence type="ECO:0000256" key="1">
    <source>
        <dbReference type="SAM" id="Coils"/>
    </source>
</evidence>